<dbReference type="PANTHER" id="PTHR34293:SF1">
    <property type="entry name" value="HTH-TYPE TRANSCRIPTIONAL REGULATOR TRMBL2"/>
    <property type="match status" value="1"/>
</dbReference>
<dbReference type="Gene3D" id="1.10.10.10">
    <property type="entry name" value="Winged helix-like DNA-binding domain superfamily/Winged helix DNA-binding domain"/>
    <property type="match status" value="1"/>
</dbReference>
<dbReference type="InterPro" id="IPR036390">
    <property type="entry name" value="WH_DNA-bd_sf"/>
</dbReference>
<dbReference type="SUPFAM" id="SSF46785">
    <property type="entry name" value="Winged helix' DNA-binding domain"/>
    <property type="match status" value="1"/>
</dbReference>
<dbReference type="EMBL" id="JACOPF010000001">
    <property type="protein sequence ID" value="MBC5687637.1"/>
    <property type="molecule type" value="Genomic_DNA"/>
</dbReference>
<dbReference type="AlphaFoldDB" id="A0A923LFB2"/>
<name>A0A923LFB2_9FIRM</name>
<dbReference type="RefSeq" id="WP_186874313.1">
    <property type="nucleotide sequence ID" value="NZ_JACOPF010000001.1"/>
</dbReference>
<accession>A0A923LFB2</accession>
<dbReference type="InterPro" id="IPR051797">
    <property type="entry name" value="TrmB-like"/>
</dbReference>
<organism evidence="2 3">
    <name type="scientific">Mediterraneibacter hominis</name>
    <dbReference type="NCBI Taxonomy" id="2763054"/>
    <lineage>
        <taxon>Bacteria</taxon>
        <taxon>Bacillati</taxon>
        <taxon>Bacillota</taxon>
        <taxon>Clostridia</taxon>
        <taxon>Lachnospirales</taxon>
        <taxon>Lachnospiraceae</taxon>
        <taxon>Mediterraneibacter</taxon>
    </lineage>
</organism>
<dbReference type="CDD" id="cd09124">
    <property type="entry name" value="PLDc_like_TrmB_middle"/>
    <property type="match status" value="1"/>
</dbReference>
<sequence>MDERQFAENLLHFGLTRQEAGVYENLLLKGKQTGYEVAKEIGISRSNAYSALAALVEKGAAYVVKESAKKYIPVPLEEFLSNCMQKIEQEKEWLIAHAPAVKQEEEGYITVEGKQNVYNKMVNLLSHAKERVYLSCTGECLESLRKELELLVKKGQRVVVITDSPTMLEGVEVYVTDEKGSQIGMIVDSAYVISGEYGTGSQNTCLYSGQKNFVKLFKDALANEIQLITIHGGKIK</sequence>
<protein>
    <submittedName>
        <fullName evidence="2">TrmB family transcriptional regulator</fullName>
    </submittedName>
</protein>
<evidence type="ECO:0000313" key="2">
    <source>
        <dbReference type="EMBL" id="MBC5687637.1"/>
    </source>
</evidence>
<keyword evidence="3" id="KW-1185">Reference proteome</keyword>
<dbReference type="Pfam" id="PF01978">
    <property type="entry name" value="TrmB"/>
    <property type="match status" value="1"/>
</dbReference>
<reference evidence="2" key="1">
    <citation type="submission" date="2020-08" db="EMBL/GenBank/DDBJ databases">
        <title>Genome public.</title>
        <authorList>
            <person name="Liu C."/>
            <person name="Sun Q."/>
        </authorList>
    </citation>
    <scope>NUCLEOTIDE SEQUENCE</scope>
    <source>
        <strain evidence="2">NSJ-55</strain>
    </source>
</reference>
<dbReference type="InterPro" id="IPR002831">
    <property type="entry name" value="Tscrpt_reg_TrmB_N"/>
</dbReference>
<dbReference type="Proteomes" id="UP000652477">
    <property type="component" value="Unassembled WGS sequence"/>
</dbReference>
<dbReference type="InterPro" id="IPR036388">
    <property type="entry name" value="WH-like_DNA-bd_sf"/>
</dbReference>
<evidence type="ECO:0000259" key="1">
    <source>
        <dbReference type="Pfam" id="PF01978"/>
    </source>
</evidence>
<dbReference type="PANTHER" id="PTHR34293">
    <property type="entry name" value="HTH-TYPE TRANSCRIPTIONAL REGULATOR TRMBL2"/>
    <property type="match status" value="1"/>
</dbReference>
<feature type="domain" description="Transcription regulator TrmB N-terminal" evidence="1">
    <location>
        <begin position="12"/>
        <end position="77"/>
    </location>
</feature>
<comment type="caution">
    <text evidence="2">The sequence shown here is derived from an EMBL/GenBank/DDBJ whole genome shotgun (WGS) entry which is preliminary data.</text>
</comment>
<evidence type="ECO:0000313" key="3">
    <source>
        <dbReference type="Proteomes" id="UP000652477"/>
    </source>
</evidence>
<proteinExistence type="predicted"/>
<gene>
    <name evidence="2" type="ORF">H8S37_01630</name>
</gene>